<organism evidence="1 2">
    <name type="scientific">Bifidobacterium pullorum</name>
    <dbReference type="NCBI Taxonomy" id="78448"/>
    <lineage>
        <taxon>Bacteria</taxon>
        <taxon>Bacillati</taxon>
        <taxon>Actinomycetota</taxon>
        <taxon>Actinomycetes</taxon>
        <taxon>Bifidobacteriales</taxon>
        <taxon>Bifidobacteriaceae</taxon>
        <taxon>Bifidobacterium</taxon>
    </lineage>
</organism>
<accession>A0A7V8KSI4</accession>
<protein>
    <submittedName>
        <fullName evidence="1">Phosphoserine phosphatase</fullName>
    </submittedName>
</protein>
<dbReference type="Gene3D" id="3.40.50.1000">
    <property type="entry name" value="HAD superfamily/HAD-like"/>
    <property type="match status" value="1"/>
</dbReference>
<dbReference type="EMBL" id="JGZJ01000001">
    <property type="protein sequence ID" value="KFI84740.1"/>
    <property type="molecule type" value="Genomic_DNA"/>
</dbReference>
<sequence length="218" mass="24973">MRVFDFDGTIYKGESLFDLYLFSVRYEPRVLKYIAPVAQCGIRYKTGHAELSTMERKLGRVIRRYLQDIDSSKRVSRLCGSNASPTVPSKRGGDSVAASHAGLNALSEAFWERKFRKIKSWYTPQPDDVIVTASFDLTVGEACRRLGVRHLIASTIDPETLEISHLNFRTNKAKRFREIYGDDAVIDEFYTDSYHDQSMIDMARTAYLVKGNRLIRIK</sequence>
<evidence type="ECO:0000313" key="2">
    <source>
        <dbReference type="Proteomes" id="UP000029109"/>
    </source>
</evidence>
<comment type="caution">
    <text evidence="1">The sequence shown here is derived from an EMBL/GenBank/DDBJ whole genome shotgun (WGS) entry which is preliminary data.</text>
</comment>
<dbReference type="Proteomes" id="UP000029109">
    <property type="component" value="Unassembled WGS sequence"/>
</dbReference>
<dbReference type="InterPro" id="IPR023214">
    <property type="entry name" value="HAD_sf"/>
</dbReference>
<proteinExistence type="predicted"/>
<reference evidence="1 2" key="1">
    <citation type="submission" date="2014-03" db="EMBL/GenBank/DDBJ databases">
        <title>Genomics of Bifidobacteria.</title>
        <authorList>
            <person name="Ventura M."/>
            <person name="Milani C."/>
            <person name="Lugli G.A."/>
        </authorList>
    </citation>
    <scope>NUCLEOTIDE SEQUENCE [LARGE SCALE GENOMIC DNA]</scope>
    <source>
        <strain evidence="1 2">LMG 21816</strain>
    </source>
</reference>
<evidence type="ECO:0000313" key="1">
    <source>
        <dbReference type="EMBL" id="KFI84740.1"/>
    </source>
</evidence>
<dbReference type="RefSeq" id="WP_043168643.1">
    <property type="nucleotide sequence ID" value="NZ_CAYKTB010000022.1"/>
</dbReference>
<dbReference type="SUPFAM" id="SSF56784">
    <property type="entry name" value="HAD-like"/>
    <property type="match status" value="1"/>
</dbReference>
<dbReference type="Pfam" id="PF12710">
    <property type="entry name" value="HAD"/>
    <property type="match status" value="1"/>
</dbReference>
<gene>
    <name evidence="1" type="ORF">BPULL_0232</name>
</gene>
<dbReference type="AlphaFoldDB" id="A0A7V8KSI4"/>
<name>A0A7V8KSI4_9BIFI</name>
<dbReference type="InterPro" id="IPR036412">
    <property type="entry name" value="HAD-like_sf"/>
</dbReference>